<keyword evidence="4" id="KW-1185">Reference proteome</keyword>
<dbReference type="EMBL" id="RSCE01000002">
    <property type="protein sequence ID" value="RSH86131.1"/>
    <property type="molecule type" value="Genomic_DNA"/>
</dbReference>
<organism evidence="3 4">
    <name type="scientific">Apiotrichum porosum</name>
    <dbReference type="NCBI Taxonomy" id="105984"/>
    <lineage>
        <taxon>Eukaryota</taxon>
        <taxon>Fungi</taxon>
        <taxon>Dikarya</taxon>
        <taxon>Basidiomycota</taxon>
        <taxon>Agaricomycotina</taxon>
        <taxon>Tremellomycetes</taxon>
        <taxon>Trichosporonales</taxon>
        <taxon>Trichosporonaceae</taxon>
        <taxon>Apiotrichum</taxon>
    </lineage>
</organism>
<accession>A0A427Y4W9</accession>
<evidence type="ECO:0000256" key="2">
    <source>
        <dbReference type="SAM" id="SignalP"/>
    </source>
</evidence>
<reference evidence="3 4" key="1">
    <citation type="submission" date="2018-11" db="EMBL/GenBank/DDBJ databases">
        <title>Genome sequence of Apiotrichum porosum DSM 27194.</title>
        <authorList>
            <person name="Aliyu H."/>
            <person name="Gorte O."/>
            <person name="Ochsenreither K."/>
        </authorList>
    </citation>
    <scope>NUCLEOTIDE SEQUENCE [LARGE SCALE GENOMIC DNA]</scope>
    <source>
        <strain evidence="3 4">DSM 27194</strain>
    </source>
</reference>
<dbReference type="OrthoDB" id="2234316at2759"/>
<feature type="signal peptide" evidence="2">
    <location>
        <begin position="1"/>
        <end position="20"/>
    </location>
</feature>
<feature type="compositionally biased region" description="Basic and acidic residues" evidence="1">
    <location>
        <begin position="135"/>
        <end position="152"/>
    </location>
</feature>
<feature type="compositionally biased region" description="Polar residues" evidence="1">
    <location>
        <begin position="124"/>
        <end position="134"/>
    </location>
</feature>
<evidence type="ECO:0000313" key="4">
    <source>
        <dbReference type="Proteomes" id="UP000279236"/>
    </source>
</evidence>
<keyword evidence="2" id="KW-0732">Signal</keyword>
<feature type="chain" id="PRO_5019204185" evidence="2">
    <location>
        <begin position="21"/>
        <end position="176"/>
    </location>
</feature>
<dbReference type="GeneID" id="39588904"/>
<feature type="region of interest" description="Disordered" evidence="1">
    <location>
        <begin position="34"/>
        <end position="54"/>
    </location>
</feature>
<proteinExistence type="predicted"/>
<protein>
    <submittedName>
        <fullName evidence="3">Long chronological lifespan protein 2</fullName>
    </submittedName>
</protein>
<sequence>MRNLIFALVLAFALAVPASAQFGGFFQQAFNFGGHQQQQQQQQQGDPAGRREHKGWHEMHEVSWCGPLLAPSLVRVSSTAPTRRVRSNAQSPAAQATSAQPRSCASPPRQTAHAHTRELLPFSGVTSLTRNPSPHSEDTKCVLPDDRPRDEGEGPPFVCVRSEVGCDEVVFFSKPI</sequence>
<evidence type="ECO:0000313" key="3">
    <source>
        <dbReference type="EMBL" id="RSH86131.1"/>
    </source>
</evidence>
<gene>
    <name evidence="3" type="primary">LCL2</name>
    <name evidence="3" type="ORF">EHS24_004361</name>
</gene>
<dbReference type="RefSeq" id="XP_028478916.1">
    <property type="nucleotide sequence ID" value="XM_028619944.1"/>
</dbReference>
<dbReference type="Proteomes" id="UP000279236">
    <property type="component" value="Unassembled WGS sequence"/>
</dbReference>
<feature type="region of interest" description="Disordered" evidence="1">
    <location>
        <begin position="79"/>
        <end position="155"/>
    </location>
</feature>
<dbReference type="STRING" id="105984.A0A427Y4W9"/>
<evidence type="ECO:0000256" key="1">
    <source>
        <dbReference type="SAM" id="MobiDB-lite"/>
    </source>
</evidence>
<comment type="caution">
    <text evidence="3">The sequence shown here is derived from an EMBL/GenBank/DDBJ whole genome shotgun (WGS) entry which is preliminary data.</text>
</comment>
<feature type="compositionally biased region" description="Low complexity" evidence="1">
    <location>
        <begin position="34"/>
        <end position="45"/>
    </location>
</feature>
<dbReference type="AlphaFoldDB" id="A0A427Y4W9"/>
<feature type="compositionally biased region" description="Low complexity" evidence="1">
    <location>
        <begin position="89"/>
        <end position="101"/>
    </location>
</feature>
<name>A0A427Y4W9_9TREE</name>